<dbReference type="FunFam" id="3.20.10.10:FF:000002">
    <property type="entry name" value="D-alanine aminotransferase"/>
    <property type="match status" value="1"/>
</dbReference>
<dbReference type="CDD" id="cd00449">
    <property type="entry name" value="PLPDE_IV"/>
    <property type="match status" value="1"/>
</dbReference>
<dbReference type="RefSeq" id="WP_069483040.1">
    <property type="nucleotide sequence ID" value="NZ_KV766182.1"/>
</dbReference>
<comment type="caution">
    <text evidence="5">The sequence shown here is derived from an EMBL/GenBank/DDBJ whole genome shotgun (WGS) entry which is preliminary data.</text>
</comment>
<dbReference type="Pfam" id="PF01063">
    <property type="entry name" value="Aminotran_4"/>
    <property type="match status" value="1"/>
</dbReference>
<dbReference type="SUPFAM" id="SSF56752">
    <property type="entry name" value="D-aminoacid aminotransferase-like PLP-dependent enzymes"/>
    <property type="match status" value="1"/>
</dbReference>
<keyword evidence="5" id="KW-0456">Lyase</keyword>
<dbReference type="InterPro" id="IPR001544">
    <property type="entry name" value="Aminotrans_IV"/>
</dbReference>
<name>A0A1E4QZK2_9BACI</name>
<dbReference type="GO" id="GO:0046394">
    <property type="term" value="P:carboxylic acid biosynthetic process"/>
    <property type="evidence" value="ECO:0007669"/>
    <property type="project" value="UniProtKB-ARBA"/>
</dbReference>
<keyword evidence="4" id="KW-0663">Pyridoxal phosphate</keyword>
<dbReference type="EMBL" id="MECQ01000004">
    <property type="protein sequence ID" value="ODV53615.1"/>
    <property type="molecule type" value="Genomic_DNA"/>
</dbReference>
<accession>A0A1E4QZK2</accession>
<evidence type="ECO:0000313" key="6">
    <source>
        <dbReference type="Proteomes" id="UP000094784"/>
    </source>
</evidence>
<dbReference type="InterPro" id="IPR043132">
    <property type="entry name" value="BCAT-like_C"/>
</dbReference>
<proteinExistence type="inferred from homology"/>
<evidence type="ECO:0000256" key="4">
    <source>
        <dbReference type="ARBA" id="ARBA00022898"/>
    </source>
</evidence>
<comment type="cofactor">
    <cofactor evidence="1">
        <name>pyridoxal 5'-phosphate</name>
        <dbReference type="ChEBI" id="CHEBI:597326"/>
    </cofactor>
</comment>
<dbReference type="Gene3D" id="3.20.10.10">
    <property type="entry name" value="D-amino Acid Aminotransferase, subunit A, domain 2"/>
    <property type="match status" value="1"/>
</dbReference>
<dbReference type="GO" id="GO:0005829">
    <property type="term" value="C:cytosol"/>
    <property type="evidence" value="ECO:0007669"/>
    <property type="project" value="TreeGrafter"/>
</dbReference>
<dbReference type="PANTHER" id="PTHR42743">
    <property type="entry name" value="AMINO-ACID AMINOTRANSFERASE"/>
    <property type="match status" value="1"/>
</dbReference>
<evidence type="ECO:0000256" key="1">
    <source>
        <dbReference type="ARBA" id="ARBA00001933"/>
    </source>
</evidence>
<dbReference type="InterPro" id="IPR050571">
    <property type="entry name" value="Class-IV_PLP-Dep_Aminotrnsfr"/>
</dbReference>
<reference evidence="5 6" key="1">
    <citation type="submission" date="2016-09" db="EMBL/GenBank/DDBJ databases">
        <title>Draft genome sequence of the soil isolate, Lysinibacillus fusiformis M5, a potential hypoxanthine producer.</title>
        <authorList>
            <person name="Gallegos-Monterrosa R."/>
            <person name="Maroti G."/>
            <person name="Balint B."/>
            <person name="Kovacs A.T."/>
        </authorList>
    </citation>
    <scope>NUCLEOTIDE SEQUENCE [LARGE SCALE GENOMIC DNA]</scope>
    <source>
        <strain evidence="5 6">M5</strain>
    </source>
</reference>
<dbReference type="InterPro" id="IPR043131">
    <property type="entry name" value="BCAT-like_N"/>
</dbReference>
<dbReference type="GO" id="GO:0016829">
    <property type="term" value="F:lyase activity"/>
    <property type="evidence" value="ECO:0007669"/>
    <property type="project" value="UniProtKB-KW"/>
</dbReference>
<dbReference type="PANTHER" id="PTHR42743:SF11">
    <property type="entry name" value="AMINODEOXYCHORISMATE LYASE"/>
    <property type="match status" value="1"/>
</dbReference>
<dbReference type="InterPro" id="IPR036038">
    <property type="entry name" value="Aminotransferase-like"/>
</dbReference>
<protein>
    <submittedName>
        <fullName evidence="5">4-amino-4-deoxychorismate lyase</fullName>
    </submittedName>
</protein>
<dbReference type="Gene3D" id="3.30.470.10">
    <property type="match status" value="1"/>
</dbReference>
<gene>
    <name evidence="5" type="ORF">BG258_21250</name>
</gene>
<dbReference type="NCBIfam" id="NF005800">
    <property type="entry name" value="PRK07650.1"/>
    <property type="match status" value="1"/>
</dbReference>
<evidence type="ECO:0000313" key="5">
    <source>
        <dbReference type="EMBL" id="ODV53615.1"/>
    </source>
</evidence>
<dbReference type="AlphaFoldDB" id="A0A1E4QZK2"/>
<dbReference type="Proteomes" id="UP000094784">
    <property type="component" value="Unassembled WGS sequence"/>
</dbReference>
<comment type="subunit">
    <text evidence="3">Homodimer.</text>
</comment>
<organism evidence="5 6">
    <name type="scientific">Lysinibacillus fusiformis</name>
    <dbReference type="NCBI Taxonomy" id="28031"/>
    <lineage>
        <taxon>Bacteria</taxon>
        <taxon>Bacillati</taxon>
        <taxon>Bacillota</taxon>
        <taxon>Bacilli</taxon>
        <taxon>Bacillales</taxon>
        <taxon>Bacillaceae</taxon>
        <taxon>Lysinibacillus</taxon>
    </lineage>
</organism>
<sequence>MQCWMNGSYMVAEDLRISPFDHGFLYGLGFFETFRTYEGQIFEWDAHMERLQQALSQYRIHLTYPESVLFEVVQQLNQQAGGQDGYFRLNVSAGEHNIGLQPTEYTQPNVIIFRKELLDTPRGTEKTAQWLTTPRNSPERGVRVKSHHYGNNVLGRFELPSLAQQEGFFLTEAGYVAEGVTSNVFWVKNDILYTPSLETGILPGIVRAWVIKKADALGLEVREGFYTKEDLRQSTECFITNSVQELVPIIHIENQQLLGNKGPVYTRLHDAFAQEVEQR</sequence>
<dbReference type="GO" id="GO:0008652">
    <property type="term" value="P:amino acid biosynthetic process"/>
    <property type="evidence" value="ECO:0007669"/>
    <property type="project" value="UniProtKB-ARBA"/>
</dbReference>
<dbReference type="OrthoDB" id="9805628at2"/>
<comment type="similarity">
    <text evidence="2">Belongs to the class-IV pyridoxal-phosphate-dependent aminotransferase family.</text>
</comment>
<evidence type="ECO:0000256" key="2">
    <source>
        <dbReference type="ARBA" id="ARBA00009320"/>
    </source>
</evidence>
<evidence type="ECO:0000256" key="3">
    <source>
        <dbReference type="ARBA" id="ARBA00011738"/>
    </source>
</evidence>